<comment type="caution">
    <text evidence="1">The sequence shown here is derived from an EMBL/GenBank/DDBJ whole genome shotgun (WGS) entry which is preliminary data.</text>
</comment>
<protein>
    <submittedName>
        <fullName evidence="1">Uncharacterized protein</fullName>
    </submittedName>
</protein>
<accession>A0A6L2K1F4</accession>
<dbReference type="EMBL" id="BKCJ010001472">
    <property type="protein sequence ID" value="GEU41704.1"/>
    <property type="molecule type" value="Genomic_DNA"/>
</dbReference>
<organism evidence="1">
    <name type="scientific">Tanacetum cinerariifolium</name>
    <name type="common">Dalmatian daisy</name>
    <name type="synonym">Chrysanthemum cinerariifolium</name>
    <dbReference type="NCBI Taxonomy" id="118510"/>
    <lineage>
        <taxon>Eukaryota</taxon>
        <taxon>Viridiplantae</taxon>
        <taxon>Streptophyta</taxon>
        <taxon>Embryophyta</taxon>
        <taxon>Tracheophyta</taxon>
        <taxon>Spermatophyta</taxon>
        <taxon>Magnoliopsida</taxon>
        <taxon>eudicotyledons</taxon>
        <taxon>Gunneridae</taxon>
        <taxon>Pentapetalae</taxon>
        <taxon>asterids</taxon>
        <taxon>campanulids</taxon>
        <taxon>Asterales</taxon>
        <taxon>Asteraceae</taxon>
        <taxon>Asteroideae</taxon>
        <taxon>Anthemideae</taxon>
        <taxon>Anthemidinae</taxon>
        <taxon>Tanacetum</taxon>
    </lineage>
</organism>
<name>A0A6L2K1F4_TANCI</name>
<gene>
    <name evidence="1" type="ORF">Tci_013682</name>
</gene>
<reference evidence="1" key="1">
    <citation type="journal article" date="2019" name="Sci. Rep.">
        <title>Draft genome of Tanacetum cinerariifolium, the natural source of mosquito coil.</title>
        <authorList>
            <person name="Yamashiro T."/>
            <person name="Shiraishi A."/>
            <person name="Satake H."/>
            <person name="Nakayama K."/>
        </authorList>
    </citation>
    <scope>NUCLEOTIDE SEQUENCE</scope>
</reference>
<evidence type="ECO:0000313" key="1">
    <source>
        <dbReference type="EMBL" id="GEU41704.1"/>
    </source>
</evidence>
<proteinExistence type="predicted"/>
<sequence>MRYFHSGPVGGHSGMQATIKKMSALITPYQVVYGQPPPPHITHTKGDGLLDVVDISVSAREVAIDLMKFHIKRSQDRMKSLADKHRIERDFEEGVWVYLKLQPYNKHQSYKANNTSSHLLKAIQRSTTLSSSQQPQVSSDGLISKEPYTVLDKRMTKKGNVAVVYVLIQWVNITLADVT</sequence>
<dbReference type="AlphaFoldDB" id="A0A6L2K1F4"/>